<protein>
    <recommendedName>
        <fullName evidence="1">Carrier domain-containing protein</fullName>
    </recommendedName>
</protein>
<sequence>MSAVLKDRLSDLLVNRFGVPQEELRDDARLTDLDLDSLALVELGMVVENEFGVKIREDDVSPEDTIAELAVVIAGKGAS</sequence>
<dbReference type="AlphaFoldDB" id="A0A7Z1AZW4"/>
<dbReference type="SUPFAM" id="SSF47336">
    <property type="entry name" value="ACP-like"/>
    <property type="match status" value="1"/>
</dbReference>
<evidence type="ECO:0000313" key="3">
    <source>
        <dbReference type="Proteomes" id="UP000185696"/>
    </source>
</evidence>
<dbReference type="PROSITE" id="PS50075">
    <property type="entry name" value="CARRIER"/>
    <property type="match status" value="1"/>
</dbReference>
<proteinExistence type="predicted"/>
<dbReference type="InterPro" id="IPR036736">
    <property type="entry name" value="ACP-like_sf"/>
</dbReference>
<gene>
    <name evidence="2" type="ORF">BLA60_01905</name>
</gene>
<dbReference type="Gene3D" id="1.10.1200.10">
    <property type="entry name" value="ACP-like"/>
    <property type="match status" value="1"/>
</dbReference>
<name>A0A7Z1AZW4_9PSEU</name>
<comment type="caution">
    <text evidence="2">The sequence shown here is derived from an EMBL/GenBank/DDBJ whole genome shotgun (WGS) entry which is preliminary data.</text>
</comment>
<keyword evidence="3" id="KW-1185">Reference proteome</keyword>
<reference evidence="2 3" key="1">
    <citation type="submission" date="2016-12" db="EMBL/GenBank/DDBJ databases">
        <title>The draft genome sequence of Actinophytocola xinjiangensis.</title>
        <authorList>
            <person name="Wang W."/>
            <person name="Yuan L."/>
        </authorList>
    </citation>
    <scope>NUCLEOTIDE SEQUENCE [LARGE SCALE GENOMIC DNA]</scope>
    <source>
        <strain evidence="2 3">CGMCC 4.4663</strain>
    </source>
</reference>
<dbReference type="InterPro" id="IPR009081">
    <property type="entry name" value="PP-bd_ACP"/>
</dbReference>
<feature type="domain" description="Carrier" evidence="1">
    <location>
        <begin position="3"/>
        <end position="77"/>
    </location>
</feature>
<dbReference type="RefSeq" id="WP_075130907.1">
    <property type="nucleotide sequence ID" value="NZ_MSIF01000001.1"/>
</dbReference>
<organism evidence="2 3">
    <name type="scientific">Actinophytocola xinjiangensis</name>
    <dbReference type="NCBI Taxonomy" id="485602"/>
    <lineage>
        <taxon>Bacteria</taxon>
        <taxon>Bacillati</taxon>
        <taxon>Actinomycetota</taxon>
        <taxon>Actinomycetes</taxon>
        <taxon>Pseudonocardiales</taxon>
        <taxon>Pseudonocardiaceae</taxon>
    </lineage>
</organism>
<dbReference type="EMBL" id="MSIF01000001">
    <property type="protein sequence ID" value="OLF13959.1"/>
    <property type="molecule type" value="Genomic_DNA"/>
</dbReference>
<evidence type="ECO:0000313" key="2">
    <source>
        <dbReference type="EMBL" id="OLF13959.1"/>
    </source>
</evidence>
<dbReference type="OrthoDB" id="3192863at2"/>
<accession>A0A7Z1AZW4</accession>
<dbReference type="Pfam" id="PF00550">
    <property type="entry name" value="PP-binding"/>
    <property type="match status" value="1"/>
</dbReference>
<evidence type="ECO:0000259" key="1">
    <source>
        <dbReference type="PROSITE" id="PS50075"/>
    </source>
</evidence>
<dbReference type="Proteomes" id="UP000185696">
    <property type="component" value="Unassembled WGS sequence"/>
</dbReference>